<dbReference type="GeneID" id="19333638"/>
<dbReference type="VEuPathDB" id="FungiDB:MYCFIDRAFT_176848"/>
<evidence type="ECO:0000313" key="2">
    <source>
        <dbReference type="Proteomes" id="UP000016932"/>
    </source>
</evidence>
<dbReference type="EMBL" id="KB446561">
    <property type="protein sequence ID" value="EME79847.1"/>
    <property type="molecule type" value="Genomic_DNA"/>
</dbReference>
<dbReference type="Proteomes" id="UP000016932">
    <property type="component" value="Unassembled WGS sequence"/>
</dbReference>
<gene>
    <name evidence="1" type="ORF">MYCFIDRAFT_176848</name>
</gene>
<dbReference type="HOGENOM" id="CLU_395935_0_0_1"/>
<protein>
    <submittedName>
        <fullName evidence="1">Uncharacterized protein</fullName>
    </submittedName>
</protein>
<reference evidence="1 2" key="1">
    <citation type="journal article" date="2012" name="PLoS Pathog.">
        <title>Diverse lifestyles and strategies of plant pathogenesis encoded in the genomes of eighteen Dothideomycetes fungi.</title>
        <authorList>
            <person name="Ohm R.A."/>
            <person name="Feau N."/>
            <person name="Henrissat B."/>
            <person name="Schoch C.L."/>
            <person name="Horwitz B.A."/>
            <person name="Barry K.W."/>
            <person name="Condon B.J."/>
            <person name="Copeland A.C."/>
            <person name="Dhillon B."/>
            <person name="Glaser F."/>
            <person name="Hesse C.N."/>
            <person name="Kosti I."/>
            <person name="LaButti K."/>
            <person name="Lindquist E.A."/>
            <person name="Lucas S."/>
            <person name="Salamov A.A."/>
            <person name="Bradshaw R.E."/>
            <person name="Ciuffetti L."/>
            <person name="Hamelin R.C."/>
            <person name="Kema G.H.J."/>
            <person name="Lawrence C."/>
            <person name="Scott J.A."/>
            <person name="Spatafora J.W."/>
            <person name="Turgeon B.G."/>
            <person name="de Wit P.J.G.M."/>
            <person name="Zhong S."/>
            <person name="Goodwin S.B."/>
            <person name="Grigoriev I.V."/>
        </authorList>
    </citation>
    <scope>NUCLEOTIDE SEQUENCE [LARGE SCALE GENOMIC DNA]</scope>
    <source>
        <strain evidence="1 2">CIRAD86</strain>
    </source>
</reference>
<organism evidence="1 2">
    <name type="scientific">Pseudocercospora fijiensis (strain CIRAD86)</name>
    <name type="common">Black leaf streak disease fungus</name>
    <name type="synonym">Mycosphaerella fijiensis</name>
    <dbReference type="NCBI Taxonomy" id="383855"/>
    <lineage>
        <taxon>Eukaryota</taxon>
        <taxon>Fungi</taxon>
        <taxon>Dikarya</taxon>
        <taxon>Ascomycota</taxon>
        <taxon>Pezizomycotina</taxon>
        <taxon>Dothideomycetes</taxon>
        <taxon>Dothideomycetidae</taxon>
        <taxon>Mycosphaerellales</taxon>
        <taxon>Mycosphaerellaceae</taxon>
        <taxon>Pseudocercospora</taxon>
    </lineage>
</organism>
<dbReference type="RefSeq" id="XP_007928970.1">
    <property type="nucleotide sequence ID" value="XM_007930779.1"/>
</dbReference>
<sequence>MNLLNRAAIVDPQMQLENRQSQPAIKIWIASGQTGWHRVQVLLDFADFPRVSIIPGNPGQDTAFGSPSFESIPGSRRTDAIISQHARSPILLLDSMKQPTAKDIQTPYPCRSALNAAYSCSSLTVRTWVGFWSRAHTKPNRLPDLLFVLIPPQLQGSLALLFIRFLLDFMCSCWGMSLVLLLVYLGLLTDDFSILNRRRAGAQKREVIFFPGHQNGHRRMGQVREPVIWADCFLSDASCQCDLERAGPEATMHDGVMNTMFPHEFIHHTAWPPYPKKSSIEVIGLVRPVSLEESLDVGGEWRGGVEGGGDDISMSRAEVKWQTSRPGAGLNNTYRAEDRLRLKRRPQIEVVAEFVLADRAHNSRFRLHMIAAVHEHDPVDCVDDQVDAEMNLLSAEGHWKLAGRNDHRRNAFSGRKGLIDSFSGKVQEQDDISVSGPPKPHQEQAYQPWLHLIKRVSRTHPKSRSGPEKPLYVFRHDSSTGKLDIAGRTSSLPIVFRFLVLWNWDMASALSMARSLQESPHQDVKMAAARSYIPFIKAESLDVVHARVCASCMHSTSFCVSSLCEDPHTYANARGNMTTIIAILLQGAREYIVCSAFLQLKLPFQHKLLFQHRIAGINPLWSENWFPVGNCLSRSAKCPISICWTKSLMHGSRVGHLRSGRGAIDDGLKASENHPQTVVMFAGIDARAPASVVLSI</sequence>
<accession>M3AQZ7</accession>
<proteinExistence type="predicted"/>
<keyword evidence="2" id="KW-1185">Reference proteome</keyword>
<dbReference type="KEGG" id="pfj:MYCFIDRAFT_176848"/>
<name>M3AQZ7_PSEFD</name>
<dbReference type="AlphaFoldDB" id="M3AQZ7"/>
<evidence type="ECO:0000313" key="1">
    <source>
        <dbReference type="EMBL" id="EME79847.1"/>
    </source>
</evidence>